<feature type="region of interest" description="Disordered" evidence="1">
    <location>
        <begin position="30"/>
        <end position="66"/>
    </location>
</feature>
<dbReference type="Proteomes" id="UP000019473">
    <property type="component" value="Unassembled WGS sequence"/>
</dbReference>
<dbReference type="HOGENOM" id="CLU_879999_0_0_1"/>
<accession>W9VM34</accession>
<name>W9VM34_9EURO</name>
<sequence length="260" mass="28513">MRPVLPTASKNPGQAATNLVDLFEERNIDQGAKHNRGTTIGEPTTDTRATAQHHTRNLSRPVQNQRHVALSDEDIGDRSPRILKWSDKLADFDSLLLESGMVEATVAAELKIEVNVVVIRLNAAHLPPGANKLQGRAILKLAGTEGNQTRLPAGIVGVTKSTHALRRELLSVGGVGDSREDGHTAVYAPSPPPARTSSLGYMSEGDYGEPQHHEARPQKSRRQRSRTQAYEEEESQVEVLRPGDELTVIERHEPTHGDYE</sequence>
<proteinExistence type="predicted"/>
<evidence type="ECO:0000256" key="1">
    <source>
        <dbReference type="SAM" id="MobiDB-lite"/>
    </source>
</evidence>
<feature type="compositionally biased region" description="Polar residues" evidence="1">
    <location>
        <begin position="37"/>
        <end position="50"/>
    </location>
</feature>
<protein>
    <submittedName>
        <fullName evidence="2">Uncharacterized protein</fullName>
    </submittedName>
</protein>
<evidence type="ECO:0000313" key="3">
    <source>
        <dbReference type="Proteomes" id="UP000019473"/>
    </source>
</evidence>
<comment type="caution">
    <text evidence="2">The sequence shown here is derived from an EMBL/GenBank/DDBJ whole genome shotgun (WGS) entry which is preliminary data.</text>
</comment>
<feature type="compositionally biased region" description="Basic and acidic residues" evidence="1">
    <location>
        <begin position="241"/>
        <end position="260"/>
    </location>
</feature>
<evidence type="ECO:0000313" key="2">
    <source>
        <dbReference type="EMBL" id="EXJ56757.1"/>
    </source>
</evidence>
<dbReference type="EMBL" id="AMGW01000005">
    <property type="protein sequence ID" value="EXJ56757.1"/>
    <property type="molecule type" value="Genomic_DNA"/>
</dbReference>
<keyword evidence="3" id="KW-1185">Reference proteome</keyword>
<dbReference type="VEuPathDB" id="FungiDB:A1O7_07101"/>
<dbReference type="GeneID" id="19181676"/>
<dbReference type="AlphaFoldDB" id="W9VM34"/>
<reference evidence="2 3" key="1">
    <citation type="submission" date="2013-03" db="EMBL/GenBank/DDBJ databases">
        <title>The Genome Sequence of Cladophialophora yegresii CBS 114405.</title>
        <authorList>
            <consortium name="The Broad Institute Genomics Platform"/>
            <person name="Cuomo C."/>
            <person name="de Hoog S."/>
            <person name="Gorbushina A."/>
            <person name="Walker B."/>
            <person name="Young S.K."/>
            <person name="Zeng Q."/>
            <person name="Gargeya S."/>
            <person name="Fitzgerald M."/>
            <person name="Haas B."/>
            <person name="Abouelleil A."/>
            <person name="Allen A.W."/>
            <person name="Alvarado L."/>
            <person name="Arachchi H.M."/>
            <person name="Berlin A.M."/>
            <person name="Chapman S.B."/>
            <person name="Gainer-Dewar J."/>
            <person name="Goldberg J."/>
            <person name="Griggs A."/>
            <person name="Gujja S."/>
            <person name="Hansen M."/>
            <person name="Howarth C."/>
            <person name="Imamovic A."/>
            <person name="Ireland A."/>
            <person name="Larimer J."/>
            <person name="McCowan C."/>
            <person name="Murphy C."/>
            <person name="Pearson M."/>
            <person name="Poon T.W."/>
            <person name="Priest M."/>
            <person name="Roberts A."/>
            <person name="Saif S."/>
            <person name="Shea T."/>
            <person name="Sisk P."/>
            <person name="Sykes S."/>
            <person name="Wortman J."/>
            <person name="Nusbaum C."/>
            <person name="Birren B."/>
        </authorList>
    </citation>
    <scope>NUCLEOTIDE SEQUENCE [LARGE SCALE GENOMIC DNA]</scope>
    <source>
        <strain evidence="2 3">CBS 114405</strain>
    </source>
</reference>
<gene>
    <name evidence="2" type="ORF">A1O7_07101</name>
</gene>
<organism evidence="2 3">
    <name type="scientific">Cladophialophora yegresii CBS 114405</name>
    <dbReference type="NCBI Taxonomy" id="1182544"/>
    <lineage>
        <taxon>Eukaryota</taxon>
        <taxon>Fungi</taxon>
        <taxon>Dikarya</taxon>
        <taxon>Ascomycota</taxon>
        <taxon>Pezizomycotina</taxon>
        <taxon>Eurotiomycetes</taxon>
        <taxon>Chaetothyriomycetidae</taxon>
        <taxon>Chaetothyriales</taxon>
        <taxon>Herpotrichiellaceae</taxon>
        <taxon>Cladophialophora</taxon>
    </lineage>
</organism>
<feature type="region of interest" description="Disordered" evidence="1">
    <location>
        <begin position="172"/>
        <end position="260"/>
    </location>
</feature>
<dbReference type="STRING" id="1182544.W9VM34"/>
<dbReference type="eggNOG" id="ENOG502RIGC">
    <property type="taxonomic scope" value="Eukaryota"/>
</dbReference>
<dbReference type="RefSeq" id="XP_007759291.1">
    <property type="nucleotide sequence ID" value="XM_007761101.1"/>
</dbReference>
<dbReference type="OrthoDB" id="4161817at2759"/>